<dbReference type="AlphaFoldDB" id="A0A1F4UDU1"/>
<evidence type="ECO:0000313" key="6">
    <source>
        <dbReference type="EMBL" id="OGC43096.1"/>
    </source>
</evidence>
<protein>
    <recommendedName>
        <fullName evidence="8">Photosynthesis system II assembly factor Ycf48/Hcf136-like domain-containing protein</fullName>
    </recommendedName>
</protein>
<comment type="caution">
    <text evidence="6">The sequence shown here is derived from an EMBL/GenBank/DDBJ whole genome shotgun (WGS) entry which is preliminary data.</text>
</comment>
<feature type="domain" description="Secretion system C-terminal sorting" evidence="5">
    <location>
        <begin position="331"/>
        <end position="412"/>
    </location>
</feature>
<evidence type="ECO:0000256" key="1">
    <source>
        <dbReference type="ARBA" id="ARBA00022531"/>
    </source>
</evidence>
<evidence type="ECO:0008006" key="8">
    <source>
        <dbReference type="Google" id="ProtNLM"/>
    </source>
</evidence>
<dbReference type="Pfam" id="PF18962">
    <property type="entry name" value="Por_Secre_tail"/>
    <property type="match status" value="1"/>
</dbReference>
<feature type="signal peptide" evidence="3">
    <location>
        <begin position="1"/>
        <end position="21"/>
    </location>
</feature>
<feature type="chain" id="PRO_5009514835" description="Photosynthesis system II assembly factor Ycf48/Hcf136-like domain-containing protein" evidence="3">
    <location>
        <begin position="22"/>
        <end position="415"/>
    </location>
</feature>
<feature type="domain" description="Photosynthesis system II assembly factor Ycf48/Hcf136-like" evidence="4">
    <location>
        <begin position="183"/>
        <end position="272"/>
    </location>
</feature>
<dbReference type="Gene3D" id="2.130.10.10">
    <property type="entry name" value="YVTN repeat-like/Quinoprotein amine dehydrogenase"/>
    <property type="match status" value="2"/>
</dbReference>
<dbReference type="Pfam" id="PF14870">
    <property type="entry name" value="PSII_BNR"/>
    <property type="match status" value="2"/>
</dbReference>
<reference evidence="6 7" key="1">
    <citation type="journal article" date="2016" name="Nat. Commun.">
        <title>Thousands of microbial genomes shed light on interconnected biogeochemical processes in an aquifer system.</title>
        <authorList>
            <person name="Anantharaman K."/>
            <person name="Brown C.T."/>
            <person name="Hug L.A."/>
            <person name="Sharon I."/>
            <person name="Castelle C.J."/>
            <person name="Probst A.J."/>
            <person name="Thomas B.C."/>
            <person name="Singh A."/>
            <person name="Wilkins M.J."/>
            <person name="Karaoz U."/>
            <person name="Brodie E.L."/>
            <person name="Williams K.H."/>
            <person name="Hubbard S.S."/>
            <person name="Banfield J.F."/>
        </authorList>
    </citation>
    <scope>NUCLEOTIDE SEQUENCE [LARGE SCALE GENOMIC DNA]</scope>
</reference>
<keyword evidence="3" id="KW-0732">Signal</keyword>
<name>A0A1F4UDU1_UNCW3</name>
<evidence type="ECO:0000259" key="4">
    <source>
        <dbReference type="Pfam" id="PF14870"/>
    </source>
</evidence>
<dbReference type="GO" id="GO:0009523">
    <property type="term" value="C:photosystem II"/>
    <property type="evidence" value="ECO:0007669"/>
    <property type="project" value="UniProtKB-KW"/>
</dbReference>
<evidence type="ECO:0000256" key="3">
    <source>
        <dbReference type="SAM" id="SignalP"/>
    </source>
</evidence>
<keyword evidence="1" id="KW-0602">Photosynthesis</keyword>
<evidence type="ECO:0000259" key="5">
    <source>
        <dbReference type="Pfam" id="PF18962"/>
    </source>
</evidence>
<accession>A0A1F4UDU1</accession>
<keyword evidence="2" id="KW-0604">Photosystem II</keyword>
<dbReference type="InterPro" id="IPR015943">
    <property type="entry name" value="WD40/YVTN_repeat-like_dom_sf"/>
</dbReference>
<gene>
    <name evidence="6" type="ORF">A2Y85_02395</name>
</gene>
<proteinExistence type="predicted"/>
<dbReference type="Gene3D" id="2.60.40.4070">
    <property type="match status" value="1"/>
</dbReference>
<dbReference type="Proteomes" id="UP000177025">
    <property type="component" value="Unassembled WGS sequence"/>
</dbReference>
<dbReference type="InterPro" id="IPR026444">
    <property type="entry name" value="Secre_tail"/>
</dbReference>
<dbReference type="PANTHER" id="PTHR47199:SF2">
    <property type="entry name" value="PHOTOSYSTEM II STABILITY_ASSEMBLY FACTOR HCF136, CHLOROPLASTIC"/>
    <property type="match status" value="1"/>
</dbReference>
<dbReference type="NCBIfam" id="TIGR04183">
    <property type="entry name" value="Por_Secre_tail"/>
    <property type="match status" value="1"/>
</dbReference>
<organism evidence="6 7">
    <name type="scientific">candidate division WOR-3 bacterium RBG_13_43_14</name>
    <dbReference type="NCBI Taxonomy" id="1802590"/>
    <lineage>
        <taxon>Bacteria</taxon>
        <taxon>Bacteria division WOR-3</taxon>
    </lineage>
</organism>
<sequence>MKFIFSMALIVSTLFALNYHGCTLAPDNLHGWVACLDSVLILKTTDGGMTWQPQSVPINTKRFFDVTCTDNQNAWTCGVLGEILHTTDGGANWFGQVIGLSKYATRIEFYDLNYGWAVCGDGAVGRTTDGGGYWDNIFLPWLYEFYGVSFIDTMSGWIVAGYPDSMLTGQGLVVKSTNGGINWDSVYQVSDYKDFFDVHFFNLLEGIVVGGDETDTSAIIIRTTNGGLSWDIIAAPTNAYYLRAVDFVDNNGWAVGRFGTIIYTSDAGNTWTFQNNPSTTTLFDVDFSDRQHGIACGQDIILITSNGGQTWIETSINEHNNNNTCIPYLKIYPNPSKSFCNIEINPNLSINEIKIYDVSGRLVKNLMVPSSYFLVPTIITWDGRDNNGNKSSTGIYTVVIDTKQTNQRAKIILLE</sequence>
<dbReference type="SUPFAM" id="SSF110296">
    <property type="entry name" value="Oligoxyloglucan reducing end-specific cellobiohydrolase"/>
    <property type="match status" value="1"/>
</dbReference>
<dbReference type="PANTHER" id="PTHR47199">
    <property type="entry name" value="PHOTOSYSTEM II STABILITY/ASSEMBLY FACTOR HCF136, CHLOROPLASTIC"/>
    <property type="match status" value="1"/>
</dbReference>
<dbReference type="EMBL" id="MEUM01000037">
    <property type="protein sequence ID" value="OGC43096.1"/>
    <property type="molecule type" value="Genomic_DNA"/>
</dbReference>
<dbReference type="InterPro" id="IPR028203">
    <property type="entry name" value="PSII_CF48-like_dom"/>
</dbReference>
<evidence type="ECO:0000256" key="2">
    <source>
        <dbReference type="ARBA" id="ARBA00023276"/>
    </source>
</evidence>
<feature type="domain" description="Photosynthesis system II assembly factor Ycf48/Hcf136-like" evidence="4">
    <location>
        <begin position="27"/>
        <end position="93"/>
    </location>
</feature>
<evidence type="ECO:0000313" key="7">
    <source>
        <dbReference type="Proteomes" id="UP000177025"/>
    </source>
</evidence>
<dbReference type="GO" id="GO:0015979">
    <property type="term" value="P:photosynthesis"/>
    <property type="evidence" value="ECO:0007669"/>
    <property type="project" value="UniProtKB-KW"/>
</dbReference>